<name>A0ACB7RRD6_HYAAI</name>
<dbReference type="Proteomes" id="UP000821845">
    <property type="component" value="Chromosome 7"/>
</dbReference>
<evidence type="ECO:0000313" key="1">
    <source>
        <dbReference type="EMBL" id="KAH6925487.1"/>
    </source>
</evidence>
<proteinExistence type="predicted"/>
<sequence>MVGKQRFQMKRWSSVAVFVCVALDLACSANETAFPKGNCELEADPGICRGMFKKWFYNSTSFRCETFYYGGCLGNENNFDTMNECNKKCRDPVLGVCALPEPSQICRAAHRGYRFNALKQRCESYIYCGKNANHFAALEECERQCGKFSQDPCFLPKHSGRNCTGEALMQNYWFNSKTKSCELFDYGGCGGNGNNFLEESECWATCGKYVESKCVYPIKSGYSCPNGSKEVVFGYNTQTRRCERFVYAGCGGYPNKFQSASECWKTCGLNSGSKCMEPGPKNSLGLVKKYYYDIGTDSCKTSRYSPFSSKKNRFDTLAECEMECKGLICAANETSFPKEICELDPDPGICRGSFTKWFYNSTSLRCEKFYYGGCLGNDNNFDTVNECNRKCRLNSGSKCVQPGPKNNLGLVKRYYYDIHTDSCKTSRYSPFSSKKNRFRTLTACEMECKGFDDDPSYMQCTEWPDRGPCNGTLYRYYYNFRRGLCRLFVYGGCQGNDNNFRSRNECMRQCAGVITARICKLRPGPGPCHSRVIRYYYQAKSHSCRPFVYSGCGGNRNNFLSSDDHHFPVSDGVLAVVQDGGVARRCGEGYLFRPGGVLGSDRGVCHYSGH</sequence>
<protein>
    <submittedName>
        <fullName evidence="1">Uncharacterized protein</fullName>
    </submittedName>
</protein>
<comment type="caution">
    <text evidence="1">The sequence shown here is derived from an EMBL/GenBank/DDBJ whole genome shotgun (WGS) entry which is preliminary data.</text>
</comment>
<accession>A0ACB7RRD6</accession>
<reference evidence="1" key="1">
    <citation type="submission" date="2020-05" db="EMBL/GenBank/DDBJ databases">
        <title>Large-scale comparative analyses of tick genomes elucidate their genetic diversity and vector capacities.</title>
        <authorList>
            <person name="Jia N."/>
            <person name="Wang J."/>
            <person name="Shi W."/>
            <person name="Du L."/>
            <person name="Sun Y."/>
            <person name="Zhan W."/>
            <person name="Jiang J."/>
            <person name="Wang Q."/>
            <person name="Zhang B."/>
            <person name="Ji P."/>
            <person name="Sakyi L.B."/>
            <person name="Cui X."/>
            <person name="Yuan T."/>
            <person name="Jiang B."/>
            <person name="Yang W."/>
            <person name="Lam T.T.-Y."/>
            <person name="Chang Q."/>
            <person name="Ding S."/>
            <person name="Wang X."/>
            <person name="Zhu J."/>
            <person name="Ruan X."/>
            <person name="Zhao L."/>
            <person name="Wei J."/>
            <person name="Que T."/>
            <person name="Du C."/>
            <person name="Cheng J."/>
            <person name="Dai P."/>
            <person name="Han X."/>
            <person name="Huang E."/>
            <person name="Gao Y."/>
            <person name="Liu J."/>
            <person name="Shao H."/>
            <person name="Ye R."/>
            <person name="Li L."/>
            <person name="Wei W."/>
            <person name="Wang X."/>
            <person name="Wang C."/>
            <person name="Yang T."/>
            <person name="Huo Q."/>
            <person name="Li W."/>
            <person name="Guo W."/>
            <person name="Chen H."/>
            <person name="Zhou L."/>
            <person name="Ni X."/>
            <person name="Tian J."/>
            <person name="Zhou Y."/>
            <person name="Sheng Y."/>
            <person name="Liu T."/>
            <person name="Pan Y."/>
            <person name="Xia L."/>
            <person name="Li J."/>
            <person name="Zhao F."/>
            <person name="Cao W."/>
        </authorList>
    </citation>
    <scope>NUCLEOTIDE SEQUENCE</scope>
    <source>
        <strain evidence="1">Hyas-2018</strain>
    </source>
</reference>
<gene>
    <name evidence="1" type="ORF">HPB50_006100</name>
</gene>
<organism evidence="1 2">
    <name type="scientific">Hyalomma asiaticum</name>
    <name type="common">Tick</name>
    <dbReference type="NCBI Taxonomy" id="266040"/>
    <lineage>
        <taxon>Eukaryota</taxon>
        <taxon>Metazoa</taxon>
        <taxon>Ecdysozoa</taxon>
        <taxon>Arthropoda</taxon>
        <taxon>Chelicerata</taxon>
        <taxon>Arachnida</taxon>
        <taxon>Acari</taxon>
        <taxon>Parasitiformes</taxon>
        <taxon>Ixodida</taxon>
        <taxon>Ixodoidea</taxon>
        <taxon>Ixodidae</taxon>
        <taxon>Hyalomminae</taxon>
        <taxon>Hyalomma</taxon>
    </lineage>
</organism>
<evidence type="ECO:0000313" key="2">
    <source>
        <dbReference type="Proteomes" id="UP000821845"/>
    </source>
</evidence>
<dbReference type="EMBL" id="CM023487">
    <property type="protein sequence ID" value="KAH6925487.1"/>
    <property type="molecule type" value="Genomic_DNA"/>
</dbReference>
<keyword evidence="2" id="KW-1185">Reference proteome</keyword>